<evidence type="ECO:0000313" key="6">
    <source>
        <dbReference type="Proteomes" id="UP001239445"/>
    </source>
</evidence>
<dbReference type="Pfam" id="PF23232">
    <property type="entry name" value="AAA_lid_13"/>
    <property type="match status" value="1"/>
</dbReference>
<evidence type="ECO:0000256" key="2">
    <source>
        <dbReference type="ARBA" id="ARBA00022840"/>
    </source>
</evidence>
<dbReference type="PANTHER" id="PTHR46411:SF2">
    <property type="entry name" value="AAA+ ATPASE DOMAIN-CONTAINING PROTEIN"/>
    <property type="match status" value="1"/>
</dbReference>
<dbReference type="InterPro" id="IPR000641">
    <property type="entry name" value="CbxX/CfxQ"/>
</dbReference>
<accession>A0AAJ0BAB2</accession>
<evidence type="ECO:0000313" key="5">
    <source>
        <dbReference type="EMBL" id="KAK1753318.1"/>
    </source>
</evidence>
<organism evidence="5 6">
    <name type="scientific">Echria macrotheca</name>
    <dbReference type="NCBI Taxonomy" id="438768"/>
    <lineage>
        <taxon>Eukaryota</taxon>
        <taxon>Fungi</taxon>
        <taxon>Dikarya</taxon>
        <taxon>Ascomycota</taxon>
        <taxon>Pezizomycotina</taxon>
        <taxon>Sordariomycetes</taxon>
        <taxon>Sordariomycetidae</taxon>
        <taxon>Sordariales</taxon>
        <taxon>Schizotheciaceae</taxon>
        <taxon>Echria</taxon>
    </lineage>
</organism>
<feature type="compositionally biased region" description="Polar residues" evidence="3">
    <location>
        <begin position="1"/>
        <end position="22"/>
    </location>
</feature>
<dbReference type="Pfam" id="PF00004">
    <property type="entry name" value="AAA"/>
    <property type="match status" value="1"/>
</dbReference>
<dbReference type="GO" id="GO:0016887">
    <property type="term" value="F:ATP hydrolysis activity"/>
    <property type="evidence" value="ECO:0007669"/>
    <property type="project" value="InterPro"/>
</dbReference>
<feature type="region of interest" description="Disordered" evidence="3">
    <location>
        <begin position="458"/>
        <end position="484"/>
    </location>
</feature>
<keyword evidence="1" id="KW-0547">Nucleotide-binding</keyword>
<dbReference type="Proteomes" id="UP001239445">
    <property type="component" value="Unassembled WGS sequence"/>
</dbReference>
<feature type="compositionally biased region" description="Polar residues" evidence="3">
    <location>
        <begin position="49"/>
        <end position="59"/>
    </location>
</feature>
<dbReference type="Gene3D" id="3.40.50.300">
    <property type="entry name" value="P-loop containing nucleotide triphosphate hydrolases"/>
    <property type="match status" value="1"/>
</dbReference>
<dbReference type="InterPro" id="IPR003959">
    <property type="entry name" value="ATPase_AAA_core"/>
</dbReference>
<gene>
    <name evidence="5" type="ORF">QBC47DRAFT_388194</name>
</gene>
<keyword evidence="6" id="KW-1185">Reference proteome</keyword>
<dbReference type="AlphaFoldDB" id="A0AAJ0BAB2"/>
<sequence length="802" mass="92124">MAGNGDSTQNIKAGPFDSTTFTLKRPHFPQDGQNDVRDDMERPHKLQKKQPSSPLSSGSLDFDDVDENQVDWRESLRQALHLPDDTDDAVLETALERISSLLAPERPTPRPRPKPTFIILHKVECQRPFEMDKVYTDEPVFVSTDATEFGHLAGRNEITDVMRYIERTPAICLTAVRIYRCCYHPSQNADPLRRPSADDEAMLISEPLCQAIAAFEAHIIPRGEAPIWSKIKPNQEVHNFYYWLYPRLSSLASFARQRAGEDQEELNCFLSYVQQSKVDEYKEVTRLLGEGKMTRKFFKYLYIPGDILIVPQTDDKDLDRCYKLRAWPDFTYGTELHPAPGRRRMDVTNAIHWNGKLNLFSWGFDGRVKTEVFSRHMSFPWSQHSEGIATTITSLSIYPFAAATPERQNSLRARGMMFWGCRGISNMQYSGWDIPVREHYTCARFMIDHSTWNQVQKHRRPVDVDEAREKPHQSAQGNQREDTTPTYEYAEIETPPDNDFFLLLPVAIPAFDLQDKVWRILAVARLKPVQWDQTAFERLVLEQDTKDVIKALVTHKVKNTVSTDLIRGKGSGLILLFHGPPGTGKTLTAESVAEEAKKPLYRVTCGDIGTAPDVVERNLKGVLTLCKNWDCVVLLDEAEVFLQERSLTDLNRNALVSVFLRTLEYYDGIMILTSNRVATFDEGFKSRIQLSLHYPKLSQKSRRLVWQNFFDRLDSDPIASAELDIDDLRRNADRLSRFELNGREIRNAINVARPLARAAEDSRLDSECLIKVVKVQRRFDEYLKEVYEGLGDEEVAREEGRR</sequence>
<comment type="caution">
    <text evidence="5">The sequence shown here is derived from an EMBL/GenBank/DDBJ whole genome shotgun (WGS) entry which is preliminary data.</text>
</comment>
<dbReference type="InterPro" id="IPR056599">
    <property type="entry name" value="AAA_lid_fung"/>
</dbReference>
<feature type="region of interest" description="Disordered" evidence="3">
    <location>
        <begin position="1"/>
        <end position="63"/>
    </location>
</feature>
<keyword evidence="2" id="KW-0067">ATP-binding</keyword>
<dbReference type="PANTHER" id="PTHR46411">
    <property type="entry name" value="FAMILY ATPASE, PUTATIVE-RELATED"/>
    <property type="match status" value="1"/>
</dbReference>
<dbReference type="SUPFAM" id="SSF52540">
    <property type="entry name" value="P-loop containing nucleoside triphosphate hydrolases"/>
    <property type="match status" value="1"/>
</dbReference>
<keyword evidence="5" id="KW-0378">Hydrolase</keyword>
<protein>
    <submittedName>
        <fullName evidence="5">P-loop containing nucleoside triphosphate hydrolase protein</fullName>
    </submittedName>
</protein>
<dbReference type="PRINTS" id="PR00819">
    <property type="entry name" value="CBXCFQXSUPER"/>
</dbReference>
<feature type="compositionally biased region" description="Basic and acidic residues" evidence="3">
    <location>
        <begin position="34"/>
        <end position="44"/>
    </location>
</feature>
<dbReference type="InterPro" id="IPR027417">
    <property type="entry name" value="P-loop_NTPase"/>
</dbReference>
<name>A0AAJ0BAB2_9PEZI</name>
<dbReference type="GO" id="GO:0005524">
    <property type="term" value="F:ATP binding"/>
    <property type="evidence" value="ECO:0007669"/>
    <property type="project" value="UniProtKB-KW"/>
</dbReference>
<feature type="domain" description="AAA+ ATPase" evidence="4">
    <location>
        <begin position="571"/>
        <end position="698"/>
    </location>
</feature>
<dbReference type="InterPro" id="IPR003593">
    <property type="entry name" value="AAA+_ATPase"/>
</dbReference>
<feature type="compositionally biased region" description="Basic and acidic residues" evidence="3">
    <location>
        <begin position="461"/>
        <end position="472"/>
    </location>
</feature>
<evidence type="ECO:0000259" key="4">
    <source>
        <dbReference type="SMART" id="SM00382"/>
    </source>
</evidence>
<dbReference type="EMBL" id="MU839838">
    <property type="protein sequence ID" value="KAK1753318.1"/>
    <property type="molecule type" value="Genomic_DNA"/>
</dbReference>
<evidence type="ECO:0000256" key="1">
    <source>
        <dbReference type="ARBA" id="ARBA00022741"/>
    </source>
</evidence>
<reference evidence="5" key="1">
    <citation type="submission" date="2023-06" db="EMBL/GenBank/DDBJ databases">
        <title>Genome-scale phylogeny and comparative genomics of the fungal order Sordariales.</title>
        <authorList>
            <consortium name="Lawrence Berkeley National Laboratory"/>
            <person name="Hensen N."/>
            <person name="Bonometti L."/>
            <person name="Westerberg I."/>
            <person name="Brannstrom I.O."/>
            <person name="Guillou S."/>
            <person name="Cros-Aarteil S."/>
            <person name="Calhoun S."/>
            <person name="Haridas S."/>
            <person name="Kuo A."/>
            <person name="Mondo S."/>
            <person name="Pangilinan J."/>
            <person name="Riley R."/>
            <person name="Labutti K."/>
            <person name="Andreopoulos B."/>
            <person name="Lipzen A."/>
            <person name="Chen C."/>
            <person name="Yanf M."/>
            <person name="Daum C."/>
            <person name="Ng V."/>
            <person name="Clum A."/>
            <person name="Steindorff A."/>
            <person name="Ohm R."/>
            <person name="Martin F."/>
            <person name="Silar P."/>
            <person name="Natvig D."/>
            <person name="Lalanne C."/>
            <person name="Gautier V."/>
            <person name="Ament-Velasquez S.L."/>
            <person name="Kruys A."/>
            <person name="Hutchinson M.I."/>
            <person name="Powell A.J."/>
            <person name="Barry K."/>
            <person name="Miller A.N."/>
            <person name="Grigoriev I.V."/>
            <person name="Debuchy R."/>
            <person name="Gladieux P."/>
            <person name="Thoren M.H."/>
            <person name="Johannesson H."/>
        </authorList>
    </citation>
    <scope>NUCLEOTIDE SEQUENCE</scope>
    <source>
        <strain evidence="5">PSN4</strain>
    </source>
</reference>
<dbReference type="CDD" id="cd19481">
    <property type="entry name" value="RecA-like_protease"/>
    <property type="match status" value="1"/>
</dbReference>
<proteinExistence type="predicted"/>
<dbReference type="SMART" id="SM00382">
    <property type="entry name" value="AAA"/>
    <property type="match status" value="1"/>
</dbReference>
<evidence type="ECO:0000256" key="3">
    <source>
        <dbReference type="SAM" id="MobiDB-lite"/>
    </source>
</evidence>